<evidence type="ECO:0000313" key="3">
    <source>
        <dbReference type="EMBL" id="VWC11288.1"/>
    </source>
</evidence>
<name>A0A6P2PNZ2_9BURK</name>
<reference evidence="3 4" key="1">
    <citation type="submission" date="2019-09" db="EMBL/GenBank/DDBJ databases">
        <authorList>
            <person name="Depoorter E."/>
        </authorList>
    </citation>
    <scope>NUCLEOTIDE SEQUENCE [LARGE SCALE GENOMIC DNA]</scope>
    <source>
        <strain evidence="3">LMG 24065</strain>
    </source>
</reference>
<organism evidence="3 4">
    <name type="scientific">Burkholderia diffusa</name>
    <dbReference type="NCBI Taxonomy" id="488732"/>
    <lineage>
        <taxon>Bacteria</taxon>
        <taxon>Pseudomonadati</taxon>
        <taxon>Pseudomonadota</taxon>
        <taxon>Betaproteobacteria</taxon>
        <taxon>Burkholderiales</taxon>
        <taxon>Burkholderiaceae</taxon>
        <taxon>Burkholderia</taxon>
        <taxon>Burkholderia cepacia complex</taxon>
    </lineage>
</organism>
<accession>A0A6P2PNZ2</accession>
<dbReference type="AlphaFoldDB" id="A0A6P2PNZ2"/>
<sequence>MKKLTVALIATMFATAALAQTATPAATTPSHAGAANSALAQPAGAAAPGSKTRSTTHRVNHTTRSTTHRLAPGGKVRKVSDKRSRIGHRMTASAGTAQ</sequence>
<dbReference type="EMBL" id="CABVPN010000031">
    <property type="protein sequence ID" value="VWC11288.1"/>
    <property type="molecule type" value="Genomic_DNA"/>
</dbReference>
<gene>
    <name evidence="3" type="ORF">BDI24065_05364</name>
</gene>
<evidence type="ECO:0000256" key="2">
    <source>
        <dbReference type="SAM" id="SignalP"/>
    </source>
</evidence>
<keyword evidence="4" id="KW-1185">Reference proteome</keyword>
<feature type="signal peptide" evidence="2">
    <location>
        <begin position="1"/>
        <end position="19"/>
    </location>
</feature>
<dbReference type="RefSeq" id="WP_124906439.1">
    <property type="nucleotide sequence ID" value="NZ_CABVPN010000031.1"/>
</dbReference>
<protein>
    <recommendedName>
        <fullName evidence="5">Lipoprotein</fullName>
    </recommendedName>
</protein>
<feature type="chain" id="PRO_5027049451" description="Lipoprotein" evidence="2">
    <location>
        <begin position="20"/>
        <end position="98"/>
    </location>
</feature>
<keyword evidence="2" id="KW-0732">Signal</keyword>
<evidence type="ECO:0008006" key="5">
    <source>
        <dbReference type="Google" id="ProtNLM"/>
    </source>
</evidence>
<feature type="region of interest" description="Disordered" evidence="1">
    <location>
        <begin position="22"/>
        <end position="98"/>
    </location>
</feature>
<evidence type="ECO:0000313" key="4">
    <source>
        <dbReference type="Proteomes" id="UP000494125"/>
    </source>
</evidence>
<evidence type="ECO:0000256" key="1">
    <source>
        <dbReference type="SAM" id="MobiDB-lite"/>
    </source>
</evidence>
<proteinExistence type="predicted"/>
<dbReference type="Proteomes" id="UP000494125">
    <property type="component" value="Unassembled WGS sequence"/>
</dbReference>
<dbReference type="GeneID" id="93030438"/>
<feature type="compositionally biased region" description="Low complexity" evidence="1">
    <location>
        <begin position="22"/>
        <end position="50"/>
    </location>
</feature>